<comment type="caution">
    <text evidence="14">The sequence shown here is derived from an EMBL/GenBank/DDBJ whole genome shotgun (WGS) entry which is preliminary data.</text>
</comment>
<protein>
    <recommendedName>
        <fullName evidence="4">Putative hemin transport system permease protein HrtB</fullName>
    </recommendedName>
</protein>
<evidence type="ECO:0000256" key="8">
    <source>
        <dbReference type="ARBA" id="ARBA00022989"/>
    </source>
</evidence>
<evidence type="ECO:0000256" key="11">
    <source>
        <dbReference type="SAM" id="Phobius"/>
    </source>
</evidence>
<evidence type="ECO:0000256" key="10">
    <source>
        <dbReference type="ARBA" id="ARBA00024973"/>
    </source>
</evidence>
<feature type="transmembrane region" description="Helical" evidence="11">
    <location>
        <begin position="15"/>
        <end position="40"/>
    </location>
</feature>
<keyword evidence="8 11" id="KW-1133">Transmembrane helix</keyword>
<dbReference type="Proteomes" id="UP000235670">
    <property type="component" value="Unassembled WGS sequence"/>
</dbReference>
<reference evidence="14 15" key="1">
    <citation type="submission" date="2017-09" db="EMBL/GenBank/DDBJ databases">
        <title>Bacterial strain isolated from the female urinary microbiota.</title>
        <authorList>
            <person name="Thomas-White K."/>
            <person name="Kumar N."/>
            <person name="Forster S."/>
            <person name="Putonti C."/>
            <person name="Lawley T."/>
            <person name="Wolfe A.J."/>
        </authorList>
    </citation>
    <scope>NUCLEOTIDE SEQUENCE [LARGE SCALE GENOMIC DNA]</scope>
    <source>
        <strain evidence="14 15">UMB0186</strain>
    </source>
</reference>
<evidence type="ECO:0000256" key="7">
    <source>
        <dbReference type="ARBA" id="ARBA00022692"/>
    </source>
</evidence>
<organism evidence="14 15">
    <name type="scientific">Gemella sanguinis</name>
    <dbReference type="NCBI Taxonomy" id="84135"/>
    <lineage>
        <taxon>Bacteria</taxon>
        <taxon>Bacillati</taxon>
        <taxon>Bacillota</taxon>
        <taxon>Bacilli</taxon>
        <taxon>Bacillales</taxon>
        <taxon>Gemellaceae</taxon>
        <taxon>Gemella</taxon>
    </lineage>
</organism>
<evidence type="ECO:0000256" key="6">
    <source>
        <dbReference type="ARBA" id="ARBA00022475"/>
    </source>
</evidence>
<sequence length="358" mass="39054">MFLAINEIKDAKLRYSLIVGLLTLVSYLMFFLSGLAFGLIDQNRSSIDHWKADTVLLSSEANRTLALSNLKLSDKSSLSADNVEPFSQMVTVAKTEKNSNDDVKQKVSIFGVNSGSFLIPPIIEGRSFEAENEVVIEKSLSEKEGFAIGDTIKTANSDTELKIVGYTEKSRFNVAPVIYININDFQTLKYGANKATDNPMINAFVVKGELKDYDSSVFQKVSVGDFINELPGYSAQILTFGFMIGFLTVISAIIISIFMYVLTIQKTPIFGIMKAQGISNKTIGSAVLSQTFILSLIGSILGLLGTWLTSLVLPPAVPFLGNGLYYSIIFVSLIVFSLVGTLFSVLAIRKIDPLKAIG</sequence>
<comment type="subcellular location">
    <subcellularLocation>
        <location evidence="1">Cell membrane</location>
        <topology evidence="1">Multi-pass membrane protein</topology>
    </subcellularLocation>
</comment>
<dbReference type="PANTHER" id="PTHR43738:SF1">
    <property type="entry name" value="HEMIN TRANSPORT SYSTEM PERMEASE PROTEIN HRTB-RELATED"/>
    <property type="match status" value="1"/>
</dbReference>
<evidence type="ECO:0000313" key="15">
    <source>
        <dbReference type="Proteomes" id="UP000235670"/>
    </source>
</evidence>
<evidence type="ECO:0000259" key="13">
    <source>
        <dbReference type="Pfam" id="PF12704"/>
    </source>
</evidence>
<keyword evidence="7 11" id="KW-0812">Transmembrane</keyword>
<dbReference type="InterPro" id="IPR003838">
    <property type="entry name" value="ABC3_permease_C"/>
</dbReference>
<evidence type="ECO:0000256" key="9">
    <source>
        <dbReference type="ARBA" id="ARBA00023136"/>
    </source>
</evidence>
<feature type="transmembrane region" description="Helical" evidence="11">
    <location>
        <begin position="237"/>
        <end position="262"/>
    </location>
</feature>
<keyword evidence="5" id="KW-0813">Transport</keyword>
<evidence type="ECO:0000313" key="14">
    <source>
        <dbReference type="EMBL" id="PMC53175.1"/>
    </source>
</evidence>
<dbReference type="InterPro" id="IPR025857">
    <property type="entry name" value="MacB_PCD"/>
</dbReference>
<dbReference type="OrthoDB" id="384327at2"/>
<dbReference type="GO" id="GO:0005886">
    <property type="term" value="C:plasma membrane"/>
    <property type="evidence" value="ECO:0007669"/>
    <property type="project" value="UniProtKB-SubCell"/>
</dbReference>
<comment type="similarity">
    <text evidence="2">Belongs to the ABC-4 integral membrane protein family. HrtB subfamily.</text>
</comment>
<keyword evidence="6" id="KW-1003">Cell membrane</keyword>
<feature type="domain" description="ABC3 transporter permease C-terminal" evidence="12">
    <location>
        <begin position="242"/>
        <end position="353"/>
    </location>
</feature>
<name>A0A2N6SGX1_9BACL</name>
<dbReference type="PANTHER" id="PTHR43738">
    <property type="entry name" value="ABC TRANSPORTER, MEMBRANE PROTEIN"/>
    <property type="match status" value="1"/>
</dbReference>
<dbReference type="Pfam" id="PF12704">
    <property type="entry name" value="MacB_PCD"/>
    <property type="match status" value="1"/>
</dbReference>
<evidence type="ECO:0000256" key="5">
    <source>
        <dbReference type="ARBA" id="ARBA00022448"/>
    </source>
</evidence>
<evidence type="ECO:0000259" key="12">
    <source>
        <dbReference type="Pfam" id="PF02687"/>
    </source>
</evidence>
<comment type="subunit">
    <text evidence="3">The complex is composed of two ATP-binding proteins (HrtA), two transmembrane proteins (HrtB) and a solute-binding protein.</text>
</comment>
<feature type="transmembrane region" description="Helical" evidence="11">
    <location>
        <begin position="283"/>
        <end position="304"/>
    </location>
</feature>
<dbReference type="InterPro" id="IPR051125">
    <property type="entry name" value="ABC-4/HrtB_transporter"/>
</dbReference>
<feature type="domain" description="MacB-like periplasmic core" evidence="13">
    <location>
        <begin position="32"/>
        <end position="188"/>
    </location>
</feature>
<evidence type="ECO:0000256" key="1">
    <source>
        <dbReference type="ARBA" id="ARBA00004651"/>
    </source>
</evidence>
<evidence type="ECO:0000256" key="4">
    <source>
        <dbReference type="ARBA" id="ARBA00016962"/>
    </source>
</evidence>
<feature type="transmembrane region" description="Helical" evidence="11">
    <location>
        <begin position="324"/>
        <end position="348"/>
    </location>
</feature>
<dbReference type="EMBL" id="PNGT01000001">
    <property type="protein sequence ID" value="PMC53175.1"/>
    <property type="molecule type" value="Genomic_DNA"/>
</dbReference>
<evidence type="ECO:0000256" key="3">
    <source>
        <dbReference type="ARBA" id="ARBA00011131"/>
    </source>
</evidence>
<dbReference type="RefSeq" id="WP_102189327.1">
    <property type="nucleotide sequence ID" value="NZ_PNGT01000001.1"/>
</dbReference>
<accession>A0A2N6SGX1</accession>
<keyword evidence="9 11" id="KW-0472">Membrane</keyword>
<gene>
    <name evidence="14" type="ORF">CJ218_01135</name>
</gene>
<proteinExistence type="inferred from homology"/>
<dbReference type="Pfam" id="PF02687">
    <property type="entry name" value="FtsX"/>
    <property type="match status" value="1"/>
</dbReference>
<dbReference type="AlphaFoldDB" id="A0A2N6SGX1"/>
<evidence type="ECO:0000256" key="2">
    <source>
        <dbReference type="ARBA" id="ARBA00008697"/>
    </source>
</evidence>
<comment type="function">
    <text evidence="10">Part of the ABC transporter complex hrt involved in hemin import. Responsible for the translocation of the substrate across the membrane.</text>
</comment>